<keyword evidence="5" id="KW-0574">Periplasm</keyword>
<keyword evidence="11" id="KW-0575">Peroxidase</keyword>
<feature type="domain" description="Cytochrome c" evidence="10">
    <location>
        <begin position="60"/>
        <end position="170"/>
    </location>
</feature>
<dbReference type="Proteomes" id="UP001171111">
    <property type="component" value="Unassembled WGS sequence"/>
</dbReference>
<keyword evidence="4 9" id="KW-0732">Signal</keyword>
<dbReference type="PANTHER" id="PTHR30600:SF7">
    <property type="entry name" value="CYTOCHROME C PEROXIDASE-RELATED"/>
    <property type="match status" value="1"/>
</dbReference>
<dbReference type="RefSeq" id="WP_302244324.1">
    <property type="nucleotide sequence ID" value="NZ_JAULJQ010000005.1"/>
</dbReference>
<evidence type="ECO:0000256" key="7">
    <source>
        <dbReference type="ARBA" id="ARBA00023004"/>
    </source>
</evidence>
<evidence type="ECO:0000256" key="2">
    <source>
        <dbReference type="ARBA" id="ARBA00022617"/>
    </source>
</evidence>
<feature type="signal peptide" evidence="9">
    <location>
        <begin position="1"/>
        <end position="17"/>
    </location>
</feature>
<sequence length="342" mass="36472">MKKVLVLSAVLASALFAANTDEALLKAAKDAGLRALPATQAEVDALLKEIGVTPNQFTVEKAELGKKLYLEPRLSKSGIISCNTCHNLGLGGTDGVEAAVGHRWTANPHHLNSPTTLNSVLNSTQFWDGRAATLIEQAKGPIQAEPEMATPAELAVARISSLDAYVAEFKRIYKDGVTFDNIADAIASFERTLLTPSKFDEFMGGKLDALSKEEKAGLKTFIDKGCAACHTGVNLGGSMQAFEVAGKYQFANVGDFKGDANGMVKTPTLRNVTKTAPYFHNGAIWTLEEAVKTMGSVQLGIKISDKEAKSIINFLGALDGKIPAISYPEFPASSKKTPKPEL</sequence>
<dbReference type="EMBL" id="JAULJQ010000005">
    <property type="protein sequence ID" value="MDO2409459.1"/>
    <property type="molecule type" value="Genomic_DNA"/>
</dbReference>
<dbReference type="PIRSF" id="PIRSF000294">
    <property type="entry name" value="Cytochrome-c_peroxidase"/>
    <property type="match status" value="1"/>
</dbReference>
<proteinExistence type="predicted"/>
<dbReference type="GO" id="GO:0004601">
    <property type="term" value="F:peroxidase activity"/>
    <property type="evidence" value="ECO:0007669"/>
    <property type="project" value="UniProtKB-KW"/>
</dbReference>
<dbReference type="InterPro" id="IPR009056">
    <property type="entry name" value="Cyt_c-like_dom"/>
</dbReference>
<dbReference type="PANTHER" id="PTHR30600">
    <property type="entry name" value="CYTOCHROME C PEROXIDASE-RELATED"/>
    <property type="match status" value="1"/>
</dbReference>
<protein>
    <submittedName>
        <fullName evidence="11">Cytochrome-c peroxidase</fullName>
    </submittedName>
</protein>
<gene>
    <name evidence="11" type="ORF">Q2362_05020</name>
</gene>
<evidence type="ECO:0000256" key="6">
    <source>
        <dbReference type="ARBA" id="ARBA00023002"/>
    </source>
</evidence>
<evidence type="ECO:0000256" key="8">
    <source>
        <dbReference type="PROSITE-ProRule" id="PRU00433"/>
    </source>
</evidence>
<evidence type="ECO:0000313" key="12">
    <source>
        <dbReference type="Proteomes" id="UP001171111"/>
    </source>
</evidence>
<keyword evidence="6" id="KW-0560">Oxidoreductase</keyword>
<keyword evidence="7 8" id="KW-0408">Iron</keyword>
<comment type="subcellular location">
    <subcellularLocation>
        <location evidence="1">Periplasm</location>
    </subcellularLocation>
</comment>
<accession>A0ABT8T6W7</accession>
<feature type="domain" description="Cytochrome c" evidence="10">
    <location>
        <begin position="212"/>
        <end position="319"/>
    </location>
</feature>
<evidence type="ECO:0000256" key="5">
    <source>
        <dbReference type="ARBA" id="ARBA00022764"/>
    </source>
</evidence>
<dbReference type="Pfam" id="PF03150">
    <property type="entry name" value="CCP_MauG"/>
    <property type="match status" value="1"/>
</dbReference>
<evidence type="ECO:0000256" key="1">
    <source>
        <dbReference type="ARBA" id="ARBA00004418"/>
    </source>
</evidence>
<dbReference type="Gene3D" id="1.10.760.10">
    <property type="entry name" value="Cytochrome c-like domain"/>
    <property type="match status" value="2"/>
</dbReference>
<evidence type="ECO:0000256" key="3">
    <source>
        <dbReference type="ARBA" id="ARBA00022723"/>
    </source>
</evidence>
<evidence type="ECO:0000256" key="4">
    <source>
        <dbReference type="ARBA" id="ARBA00022729"/>
    </source>
</evidence>
<name>A0ABT8T6W7_9BACT</name>
<dbReference type="InterPro" id="IPR051395">
    <property type="entry name" value="Cytochrome_c_Peroxidase/MauG"/>
</dbReference>
<organism evidence="11 12">
    <name type="scientific">Campylobacter magnus</name>
    <dbReference type="NCBI Taxonomy" id="3026462"/>
    <lineage>
        <taxon>Bacteria</taxon>
        <taxon>Pseudomonadati</taxon>
        <taxon>Campylobacterota</taxon>
        <taxon>Epsilonproteobacteria</taxon>
        <taxon>Campylobacterales</taxon>
        <taxon>Campylobacteraceae</taxon>
        <taxon>Campylobacter</taxon>
    </lineage>
</organism>
<dbReference type="Pfam" id="PF00034">
    <property type="entry name" value="Cytochrom_C"/>
    <property type="match status" value="1"/>
</dbReference>
<feature type="chain" id="PRO_5045448911" evidence="9">
    <location>
        <begin position="18"/>
        <end position="342"/>
    </location>
</feature>
<reference evidence="11 12" key="1">
    <citation type="submission" date="2023-06" db="EMBL/GenBank/DDBJ databases">
        <title>Campylobacter magnum sp. nov., isolated from cecal contents of domestic pigs (Sus scrofa domesticus).</title>
        <authorList>
            <person name="Papic B."/>
            <person name="Gruntar I."/>
        </authorList>
    </citation>
    <scope>NUCLEOTIDE SEQUENCE [LARGE SCALE GENOMIC DNA]</scope>
    <source>
        <strain evidence="12">34484-21</strain>
    </source>
</reference>
<evidence type="ECO:0000259" key="10">
    <source>
        <dbReference type="PROSITE" id="PS51007"/>
    </source>
</evidence>
<keyword evidence="12" id="KW-1185">Reference proteome</keyword>
<comment type="caution">
    <text evidence="11">The sequence shown here is derived from an EMBL/GenBank/DDBJ whole genome shotgun (WGS) entry which is preliminary data.</text>
</comment>
<dbReference type="InterPro" id="IPR026259">
    <property type="entry name" value="MauG/Cytc_peroxidase"/>
</dbReference>
<dbReference type="SUPFAM" id="SSF46626">
    <property type="entry name" value="Cytochrome c"/>
    <property type="match status" value="2"/>
</dbReference>
<dbReference type="PROSITE" id="PS51007">
    <property type="entry name" value="CYTC"/>
    <property type="match status" value="2"/>
</dbReference>
<evidence type="ECO:0000313" key="11">
    <source>
        <dbReference type="EMBL" id="MDO2409459.1"/>
    </source>
</evidence>
<keyword evidence="2 8" id="KW-0349">Heme</keyword>
<keyword evidence="3 8" id="KW-0479">Metal-binding</keyword>
<dbReference type="InterPro" id="IPR004852">
    <property type="entry name" value="Di-haem_cyt_c_peroxidsae"/>
</dbReference>
<evidence type="ECO:0000256" key="9">
    <source>
        <dbReference type="SAM" id="SignalP"/>
    </source>
</evidence>
<dbReference type="InterPro" id="IPR036909">
    <property type="entry name" value="Cyt_c-like_dom_sf"/>
</dbReference>